<dbReference type="AlphaFoldDB" id="A0A914W945"/>
<organism evidence="1 2">
    <name type="scientific">Plectus sambesii</name>
    <dbReference type="NCBI Taxonomy" id="2011161"/>
    <lineage>
        <taxon>Eukaryota</taxon>
        <taxon>Metazoa</taxon>
        <taxon>Ecdysozoa</taxon>
        <taxon>Nematoda</taxon>
        <taxon>Chromadorea</taxon>
        <taxon>Plectida</taxon>
        <taxon>Plectina</taxon>
        <taxon>Plectoidea</taxon>
        <taxon>Plectidae</taxon>
        <taxon>Plectus</taxon>
    </lineage>
</organism>
<sequence length="115" mass="12723">MCDRDTRATDNVIGPDPNLFGGRMGRPDDNHWFGGQCHCRPTFPNRALPLGSNRRLVEMRGLSPPHRICPLTICPYALCPAAVASERSFTPFPTGCDPIRMFSGRVTTQSAICEF</sequence>
<proteinExistence type="predicted"/>
<protein>
    <submittedName>
        <fullName evidence="2">Uncharacterized protein</fullName>
    </submittedName>
</protein>
<reference evidence="2" key="1">
    <citation type="submission" date="2022-11" db="UniProtKB">
        <authorList>
            <consortium name="WormBaseParasite"/>
        </authorList>
    </citation>
    <scope>IDENTIFICATION</scope>
</reference>
<dbReference type="WBParaSite" id="PSAMB.scaffold3454size18215.g21512.t1">
    <property type="protein sequence ID" value="PSAMB.scaffold3454size18215.g21512.t1"/>
    <property type="gene ID" value="PSAMB.scaffold3454size18215.g21512"/>
</dbReference>
<evidence type="ECO:0000313" key="2">
    <source>
        <dbReference type="WBParaSite" id="PSAMB.scaffold3454size18215.g21512.t1"/>
    </source>
</evidence>
<keyword evidence="1" id="KW-1185">Reference proteome</keyword>
<accession>A0A914W945</accession>
<evidence type="ECO:0000313" key="1">
    <source>
        <dbReference type="Proteomes" id="UP000887566"/>
    </source>
</evidence>
<name>A0A914W945_9BILA</name>
<dbReference type="Proteomes" id="UP000887566">
    <property type="component" value="Unplaced"/>
</dbReference>